<reference evidence="1" key="1">
    <citation type="submission" date="2021-02" db="EMBL/GenBank/DDBJ databases">
        <authorList>
            <consortium name="DOE Joint Genome Institute"/>
            <person name="Ahrendt S."/>
            <person name="Looney B.P."/>
            <person name="Miyauchi S."/>
            <person name="Morin E."/>
            <person name="Drula E."/>
            <person name="Courty P.E."/>
            <person name="Chicoki N."/>
            <person name="Fauchery L."/>
            <person name="Kohler A."/>
            <person name="Kuo A."/>
            <person name="Labutti K."/>
            <person name="Pangilinan J."/>
            <person name="Lipzen A."/>
            <person name="Riley R."/>
            <person name="Andreopoulos W."/>
            <person name="He G."/>
            <person name="Johnson J."/>
            <person name="Barry K.W."/>
            <person name="Grigoriev I.V."/>
            <person name="Nagy L."/>
            <person name="Hibbett D."/>
            <person name="Henrissat B."/>
            <person name="Matheny P.B."/>
            <person name="Labbe J."/>
            <person name="Martin F."/>
        </authorList>
    </citation>
    <scope>NUCLEOTIDE SEQUENCE</scope>
    <source>
        <strain evidence="1">FP105234-sp</strain>
    </source>
</reference>
<dbReference type="EMBL" id="MU276128">
    <property type="protein sequence ID" value="KAI0041347.1"/>
    <property type="molecule type" value="Genomic_DNA"/>
</dbReference>
<protein>
    <submittedName>
        <fullName evidence="1">Uncharacterized protein</fullName>
    </submittedName>
</protein>
<comment type="caution">
    <text evidence="1">The sequence shown here is derived from an EMBL/GenBank/DDBJ whole genome shotgun (WGS) entry which is preliminary data.</text>
</comment>
<evidence type="ECO:0000313" key="1">
    <source>
        <dbReference type="EMBL" id="KAI0041347.1"/>
    </source>
</evidence>
<reference evidence="1" key="2">
    <citation type="journal article" date="2022" name="New Phytol.">
        <title>Evolutionary transition to the ectomycorrhizal habit in the genomes of a hyperdiverse lineage of mushroom-forming fungi.</title>
        <authorList>
            <person name="Looney B."/>
            <person name="Miyauchi S."/>
            <person name="Morin E."/>
            <person name="Drula E."/>
            <person name="Courty P.E."/>
            <person name="Kohler A."/>
            <person name="Kuo A."/>
            <person name="LaButti K."/>
            <person name="Pangilinan J."/>
            <person name="Lipzen A."/>
            <person name="Riley R."/>
            <person name="Andreopoulos W."/>
            <person name="He G."/>
            <person name="Johnson J."/>
            <person name="Nolan M."/>
            <person name="Tritt A."/>
            <person name="Barry K.W."/>
            <person name="Grigoriev I.V."/>
            <person name="Nagy L.G."/>
            <person name="Hibbett D."/>
            <person name="Henrissat B."/>
            <person name="Matheny P.B."/>
            <person name="Labbe J."/>
            <person name="Martin F.M."/>
        </authorList>
    </citation>
    <scope>NUCLEOTIDE SEQUENCE</scope>
    <source>
        <strain evidence="1">FP105234-sp</strain>
    </source>
</reference>
<sequence length="160" mass="17920">MAAMAPDCASVKSDKYRSLQRISLDYRADVQDLQTVFGFMESGLEQFSALGASHQQTKANDSIRQDETSHQCLPVGSGRETDECEPIRAAPYPTSHQGRPHITPRAASIELPRPLERDARRFANRATDTPQKRAELLKEGESDKIRTEQSMPPSSFSRWS</sequence>
<accession>A0ACB8RBL3</accession>
<dbReference type="Proteomes" id="UP000814033">
    <property type="component" value="Unassembled WGS sequence"/>
</dbReference>
<gene>
    <name evidence="1" type="ORF">FA95DRAFT_708461</name>
</gene>
<name>A0ACB8RBL3_9AGAM</name>
<keyword evidence="2" id="KW-1185">Reference proteome</keyword>
<organism evidence="1 2">
    <name type="scientific">Auriscalpium vulgare</name>
    <dbReference type="NCBI Taxonomy" id="40419"/>
    <lineage>
        <taxon>Eukaryota</taxon>
        <taxon>Fungi</taxon>
        <taxon>Dikarya</taxon>
        <taxon>Basidiomycota</taxon>
        <taxon>Agaricomycotina</taxon>
        <taxon>Agaricomycetes</taxon>
        <taxon>Russulales</taxon>
        <taxon>Auriscalpiaceae</taxon>
        <taxon>Auriscalpium</taxon>
    </lineage>
</organism>
<evidence type="ECO:0000313" key="2">
    <source>
        <dbReference type="Proteomes" id="UP000814033"/>
    </source>
</evidence>
<proteinExistence type="predicted"/>